<feature type="signal peptide" evidence="1">
    <location>
        <begin position="1"/>
        <end position="20"/>
    </location>
</feature>
<comment type="caution">
    <text evidence="2">The sequence shown here is derived from an EMBL/GenBank/DDBJ whole genome shotgun (WGS) entry which is preliminary data.</text>
</comment>
<reference evidence="2 3" key="1">
    <citation type="journal article" date="2018" name="Sci. Rep.">
        <title>Genomic signatures of local adaptation to the degree of environmental predictability in rotifers.</title>
        <authorList>
            <person name="Franch-Gras L."/>
            <person name="Hahn C."/>
            <person name="Garcia-Roger E.M."/>
            <person name="Carmona M.J."/>
            <person name="Serra M."/>
            <person name="Gomez A."/>
        </authorList>
    </citation>
    <scope>NUCLEOTIDE SEQUENCE [LARGE SCALE GENOMIC DNA]</scope>
    <source>
        <strain evidence="2">HYR1</strain>
    </source>
</reference>
<gene>
    <name evidence="2" type="ORF">BpHYR1_030670</name>
</gene>
<protein>
    <submittedName>
        <fullName evidence="2">Glycoside hydrolase</fullName>
    </submittedName>
</protein>
<keyword evidence="3" id="KW-1185">Reference proteome</keyword>
<keyword evidence="2" id="KW-0378">Hydrolase</keyword>
<evidence type="ECO:0000313" key="3">
    <source>
        <dbReference type="Proteomes" id="UP000276133"/>
    </source>
</evidence>
<dbReference type="EMBL" id="REGN01002751">
    <property type="protein sequence ID" value="RNA26360.1"/>
    <property type="molecule type" value="Genomic_DNA"/>
</dbReference>
<dbReference type="Pfam" id="PF13385">
    <property type="entry name" value="Laminin_G_3"/>
    <property type="match status" value="1"/>
</dbReference>
<dbReference type="OrthoDB" id="5953279at2759"/>
<dbReference type="InterPro" id="IPR013320">
    <property type="entry name" value="ConA-like_dom_sf"/>
</dbReference>
<dbReference type="Gene3D" id="2.60.120.200">
    <property type="match status" value="1"/>
</dbReference>
<keyword evidence="1" id="KW-0732">Signal</keyword>
<dbReference type="SUPFAM" id="SSF49899">
    <property type="entry name" value="Concanavalin A-like lectins/glucanases"/>
    <property type="match status" value="1"/>
</dbReference>
<evidence type="ECO:0000313" key="2">
    <source>
        <dbReference type="EMBL" id="RNA26360.1"/>
    </source>
</evidence>
<dbReference type="Proteomes" id="UP000276133">
    <property type="component" value="Unassembled WGS sequence"/>
</dbReference>
<feature type="chain" id="PRO_5018281602" evidence="1">
    <location>
        <begin position="21"/>
        <end position="294"/>
    </location>
</feature>
<proteinExistence type="predicted"/>
<sequence>MKLKIIVILMIVEQFQPVFVQRFVYGIINGHNNPKPALRLKCFIACNKINDCGFVKIEGNECKIFSKSENLDQSNLPGLYRKRLEFIQGMVNHWPISAARVNDLVGGKDLYGPYNTDFEKDRFGKENSAVRLNYGYYAIPAGHYFGPEFSISIWAKFFNSDIYTRIFEFGNGMQTNNVVGIYTHNSNLIKIGMTVYKPNPIETKDIGYSSVQEKNRWYHVVYVIKNTDAYIYLDGHFLASGTCFAKNKEEMRVNFLGKSTWPSNSNANATFDDLKIFNRALTNQEISDLYYFYN</sequence>
<dbReference type="AlphaFoldDB" id="A0A3M7RSG1"/>
<organism evidence="2 3">
    <name type="scientific">Brachionus plicatilis</name>
    <name type="common">Marine rotifer</name>
    <name type="synonym">Brachionus muelleri</name>
    <dbReference type="NCBI Taxonomy" id="10195"/>
    <lineage>
        <taxon>Eukaryota</taxon>
        <taxon>Metazoa</taxon>
        <taxon>Spiralia</taxon>
        <taxon>Gnathifera</taxon>
        <taxon>Rotifera</taxon>
        <taxon>Eurotatoria</taxon>
        <taxon>Monogononta</taxon>
        <taxon>Pseudotrocha</taxon>
        <taxon>Ploima</taxon>
        <taxon>Brachionidae</taxon>
        <taxon>Brachionus</taxon>
    </lineage>
</organism>
<evidence type="ECO:0000256" key="1">
    <source>
        <dbReference type="SAM" id="SignalP"/>
    </source>
</evidence>
<name>A0A3M7RSG1_BRAPC</name>
<accession>A0A3M7RSG1</accession>
<dbReference type="GO" id="GO:0016787">
    <property type="term" value="F:hydrolase activity"/>
    <property type="evidence" value="ECO:0007669"/>
    <property type="project" value="UniProtKB-KW"/>
</dbReference>